<keyword evidence="9 11" id="KW-0472">Membrane</keyword>
<evidence type="ECO:0000256" key="5">
    <source>
        <dbReference type="ARBA" id="ARBA00022692"/>
    </source>
</evidence>
<reference evidence="12 13" key="1">
    <citation type="submission" date="2019-04" db="EMBL/GenBank/DDBJ databases">
        <title>Complete genome sequence of Arthrobacter sp. ZXY-2 associated with effective atrazine degradation and salt adaptation.</title>
        <authorList>
            <person name="Zhao X."/>
        </authorList>
    </citation>
    <scope>NUCLEOTIDE SEQUENCE [LARGE SCALE GENOMIC DNA]</scope>
    <source>
        <strain evidence="13">ZP60</strain>
    </source>
</reference>
<dbReference type="PROSITE" id="PS00950">
    <property type="entry name" value="BACTERIAL_OPSIN_1"/>
    <property type="match status" value="1"/>
</dbReference>
<dbReference type="CDD" id="cd15029">
    <property type="entry name" value="7tm_SRI_SRII"/>
    <property type="match status" value="1"/>
</dbReference>
<keyword evidence="5 11" id="KW-0812">Transmembrane</keyword>
<evidence type="ECO:0000256" key="1">
    <source>
        <dbReference type="ARBA" id="ARBA00004141"/>
    </source>
</evidence>
<dbReference type="PROSITE" id="PS00327">
    <property type="entry name" value="BACTERIAL_OPSIN_RET"/>
    <property type="match status" value="1"/>
</dbReference>
<feature type="transmembrane region" description="Helical" evidence="11">
    <location>
        <begin position="122"/>
        <end position="140"/>
    </location>
</feature>
<keyword evidence="3" id="KW-0600">Photoreceptor protein</keyword>
<feature type="transmembrane region" description="Helical" evidence="11">
    <location>
        <begin position="36"/>
        <end position="59"/>
    </location>
</feature>
<evidence type="ECO:0000256" key="11">
    <source>
        <dbReference type="SAM" id="Phobius"/>
    </source>
</evidence>
<feature type="transmembrane region" description="Helical" evidence="11">
    <location>
        <begin position="71"/>
        <end position="89"/>
    </location>
</feature>
<dbReference type="GeneID" id="42177409"/>
<dbReference type="InterPro" id="IPR018229">
    <property type="entry name" value="Rhodopsin_retinal_BS"/>
</dbReference>
<evidence type="ECO:0000256" key="6">
    <source>
        <dbReference type="ARBA" id="ARBA00022925"/>
    </source>
</evidence>
<evidence type="ECO:0000313" key="13">
    <source>
        <dbReference type="Proteomes" id="UP000297053"/>
    </source>
</evidence>
<organism evidence="12 13">
    <name type="scientific">Halomicrobium mukohataei</name>
    <dbReference type="NCBI Taxonomy" id="57705"/>
    <lineage>
        <taxon>Archaea</taxon>
        <taxon>Methanobacteriati</taxon>
        <taxon>Methanobacteriota</taxon>
        <taxon>Stenosarchaea group</taxon>
        <taxon>Halobacteria</taxon>
        <taxon>Halobacteriales</taxon>
        <taxon>Haloarculaceae</taxon>
        <taxon>Halomicrobium</taxon>
    </lineage>
</organism>
<dbReference type="RefSeq" id="WP_015763628.1">
    <property type="nucleotide sequence ID" value="NZ_CP039375.1"/>
</dbReference>
<feature type="transmembrane region" description="Helical" evidence="11">
    <location>
        <begin position="6"/>
        <end position="24"/>
    </location>
</feature>
<feature type="transmembrane region" description="Helical" evidence="11">
    <location>
        <begin position="96"/>
        <end position="116"/>
    </location>
</feature>
<proteinExistence type="inferred from homology"/>
<keyword evidence="7 11" id="KW-1133">Transmembrane helix</keyword>
<feature type="transmembrane region" description="Helical" evidence="11">
    <location>
        <begin position="161"/>
        <end position="180"/>
    </location>
</feature>
<comment type="subcellular location">
    <subcellularLocation>
        <location evidence="1">Membrane</location>
        <topology evidence="1">Multi-pass membrane protein</topology>
    </subcellularLocation>
</comment>
<evidence type="ECO:0000256" key="10">
    <source>
        <dbReference type="ARBA" id="ARBA00023170"/>
    </source>
</evidence>
<evidence type="ECO:0000256" key="3">
    <source>
        <dbReference type="ARBA" id="ARBA00022543"/>
    </source>
</evidence>
<dbReference type="Gene3D" id="1.20.1070.10">
    <property type="entry name" value="Rhodopsin 7-helix transmembrane proteins"/>
    <property type="match status" value="1"/>
</dbReference>
<dbReference type="AlphaFoldDB" id="A0A4D6KFF5"/>
<sequence>MIELWFTLGTIGMLAGTAILAYGFRLVPAERRTRYAVLVSIPGIAIFAYAIMALGIGGFDTGTHTVWIPRYVDWLLTTPLNVLFLGLFAGADRETIGKLVGLQVLTIVFGFAGAVIGGLLSWGLFALGGLAFVGVGYLLYGAITDAAVDTLSEVGFGVYETLRNFVVVLWGIYPIIWILGQSGLGLMDLETTALVVAYLDVVTKVGFGLLALSGEAIVEELGTQVFEDEDAVMAPDHDAQPSD</sequence>
<dbReference type="GO" id="GO:0016020">
    <property type="term" value="C:membrane"/>
    <property type="evidence" value="ECO:0007669"/>
    <property type="project" value="UniProtKB-SubCell"/>
</dbReference>
<dbReference type="Pfam" id="PF01036">
    <property type="entry name" value="Bac_rhodopsin"/>
    <property type="match status" value="1"/>
</dbReference>
<keyword evidence="4" id="KW-0716">Sensory transduction</keyword>
<keyword evidence="8" id="KW-0157">Chromophore</keyword>
<dbReference type="GO" id="GO:0009881">
    <property type="term" value="F:photoreceptor activity"/>
    <property type="evidence" value="ECO:0007669"/>
    <property type="project" value="UniProtKB-KW"/>
</dbReference>
<dbReference type="EMBL" id="CP039375">
    <property type="protein sequence ID" value="QCD64216.1"/>
    <property type="molecule type" value="Genomic_DNA"/>
</dbReference>
<reference evidence="12 13" key="2">
    <citation type="submission" date="2019-04" db="EMBL/GenBank/DDBJ databases">
        <authorList>
            <person name="Yang S."/>
            <person name="Wei W."/>
        </authorList>
    </citation>
    <scope>NUCLEOTIDE SEQUENCE [LARGE SCALE GENOMIC DNA]</scope>
    <source>
        <strain evidence="13">ZP60</strain>
    </source>
</reference>
<keyword evidence="10" id="KW-0675">Receptor</keyword>
<keyword evidence="6" id="KW-0681">Retinal protein</keyword>
<accession>A0A4D6KFF5</accession>
<name>A0A4D6KFF5_9EURY</name>
<evidence type="ECO:0000256" key="9">
    <source>
        <dbReference type="ARBA" id="ARBA00023136"/>
    </source>
</evidence>
<dbReference type="Proteomes" id="UP000297053">
    <property type="component" value="Chromosome"/>
</dbReference>
<dbReference type="PANTHER" id="PTHR28286:SF2">
    <property type="entry name" value="BACTERIORHODOPSIN _OPSIN, NOPA (EUROFUNG)"/>
    <property type="match status" value="1"/>
</dbReference>
<evidence type="ECO:0000256" key="8">
    <source>
        <dbReference type="ARBA" id="ARBA00022991"/>
    </source>
</evidence>
<dbReference type="PANTHER" id="PTHR28286">
    <property type="match status" value="1"/>
</dbReference>
<dbReference type="GO" id="GO:0007602">
    <property type="term" value="P:phototransduction"/>
    <property type="evidence" value="ECO:0007669"/>
    <property type="project" value="UniProtKB-KW"/>
</dbReference>
<evidence type="ECO:0000256" key="4">
    <source>
        <dbReference type="ARBA" id="ARBA00022606"/>
    </source>
</evidence>
<gene>
    <name evidence="12" type="ORF">E5139_00690</name>
</gene>
<dbReference type="PRINTS" id="PR00251">
    <property type="entry name" value="BACTRLOPSIN"/>
</dbReference>
<dbReference type="KEGG" id="halz:E5139_00690"/>
<dbReference type="InterPro" id="IPR001425">
    <property type="entry name" value="Arc/bac/fun_rhodopsins"/>
</dbReference>
<evidence type="ECO:0000313" key="12">
    <source>
        <dbReference type="EMBL" id="QCD64216.1"/>
    </source>
</evidence>
<dbReference type="GO" id="GO:0005216">
    <property type="term" value="F:monoatomic ion channel activity"/>
    <property type="evidence" value="ECO:0007669"/>
    <property type="project" value="InterPro"/>
</dbReference>
<evidence type="ECO:0000256" key="2">
    <source>
        <dbReference type="ARBA" id="ARBA00008130"/>
    </source>
</evidence>
<evidence type="ECO:0000256" key="7">
    <source>
        <dbReference type="ARBA" id="ARBA00022989"/>
    </source>
</evidence>
<dbReference type="OMA" id="VGWAIYP"/>
<dbReference type="SMART" id="SM01021">
    <property type="entry name" value="Bac_rhodopsin"/>
    <property type="match status" value="1"/>
</dbReference>
<dbReference type="SUPFAM" id="SSF81321">
    <property type="entry name" value="Family A G protein-coupled receptor-like"/>
    <property type="match status" value="1"/>
</dbReference>
<protein>
    <submittedName>
        <fullName evidence="12">Sensory rhodopsin-2</fullName>
    </submittedName>
</protein>
<comment type="similarity">
    <text evidence="2">Belongs to the archaeal/bacterial/fungal opsin family.</text>
</comment>